<dbReference type="Pfam" id="PF05348">
    <property type="entry name" value="UMP1"/>
    <property type="match status" value="1"/>
</dbReference>
<dbReference type="EnsemblMetazoa" id="tetur04g06110.1">
    <property type="protein sequence ID" value="tetur04g06110.1"/>
    <property type="gene ID" value="tetur04g06110"/>
</dbReference>
<sequence>MASSSKSGNSTRLINPERNLILDGFENDSQAKISKHPLMASEASYEKNREQLSYSILQSNQGVQAPLKLMMERKAASQVGHLPFLSSSNAMLETLKGQDMNFGPEDMYNEFLSDKELMGTPHLVMERHLNIL</sequence>
<accession>T1K2S3</accession>
<keyword evidence="4" id="KW-1185">Reference proteome</keyword>
<dbReference type="PANTHER" id="PTHR12828:SF3">
    <property type="entry name" value="PROTEASOME MATURATION PROTEIN"/>
    <property type="match status" value="1"/>
</dbReference>
<dbReference type="KEGG" id="tut:107359551"/>
<dbReference type="AlphaFoldDB" id="T1K2S3"/>
<gene>
    <name evidence="3" type="primary">107359551</name>
</gene>
<dbReference type="InterPro" id="IPR008012">
    <property type="entry name" value="Ump1"/>
</dbReference>
<evidence type="ECO:0000256" key="2">
    <source>
        <dbReference type="ARBA" id="ARBA00043974"/>
    </source>
</evidence>
<dbReference type="OMA" id="PMRLAME"/>
<proteinExistence type="inferred from homology"/>
<dbReference type="OrthoDB" id="15001at2759"/>
<dbReference type="Proteomes" id="UP000015104">
    <property type="component" value="Unassembled WGS sequence"/>
</dbReference>
<dbReference type="EMBL" id="CAEY01001369">
    <property type="status" value="NOT_ANNOTATED_CDS"/>
    <property type="molecule type" value="Genomic_DNA"/>
</dbReference>
<reference evidence="4" key="1">
    <citation type="submission" date="2011-08" db="EMBL/GenBank/DDBJ databases">
        <authorList>
            <person name="Rombauts S."/>
        </authorList>
    </citation>
    <scope>NUCLEOTIDE SEQUENCE</scope>
    <source>
        <strain evidence="4">London</strain>
    </source>
</reference>
<keyword evidence="1" id="KW-0143">Chaperone</keyword>
<reference evidence="3" key="2">
    <citation type="submission" date="2015-06" db="UniProtKB">
        <authorList>
            <consortium name="EnsemblMetazoa"/>
        </authorList>
    </citation>
    <scope>IDENTIFICATION</scope>
</reference>
<evidence type="ECO:0000256" key="1">
    <source>
        <dbReference type="ARBA" id="ARBA00023186"/>
    </source>
</evidence>
<dbReference type="HOGENOM" id="CLU_100687_3_0_1"/>
<dbReference type="GO" id="GO:0005634">
    <property type="term" value="C:nucleus"/>
    <property type="evidence" value="ECO:0007669"/>
    <property type="project" value="TreeGrafter"/>
</dbReference>
<dbReference type="PANTHER" id="PTHR12828">
    <property type="entry name" value="PROTEASOME MATURATION PROTEIN UMP1"/>
    <property type="match status" value="1"/>
</dbReference>
<dbReference type="STRING" id="32264.T1K2S3"/>
<dbReference type="GO" id="GO:0043248">
    <property type="term" value="P:proteasome assembly"/>
    <property type="evidence" value="ECO:0007669"/>
    <property type="project" value="InterPro"/>
</dbReference>
<organism evidence="3 4">
    <name type="scientific">Tetranychus urticae</name>
    <name type="common">Two-spotted spider mite</name>
    <dbReference type="NCBI Taxonomy" id="32264"/>
    <lineage>
        <taxon>Eukaryota</taxon>
        <taxon>Metazoa</taxon>
        <taxon>Ecdysozoa</taxon>
        <taxon>Arthropoda</taxon>
        <taxon>Chelicerata</taxon>
        <taxon>Arachnida</taxon>
        <taxon>Acari</taxon>
        <taxon>Acariformes</taxon>
        <taxon>Trombidiformes</taxon>
        <taxon>Prostigmata</taxon>
        <taxon>Eleutherengona</taxon>
        <taxon>Raphignathae</taxon>
        <taxon>Tetranychoidea</taxon>
        <taxon>Tetranychidae</taxon>
        <taxon>Tetranychus</taxon>
    </lineage>
</organism>
<name>T1K2S3_TETUR</name>
<comment type="similarity">
    <text evidence="2">Belongs to the POMP/UMP1 family.</text>
</comment>
<dbReference type="GO" id="GO:0005737">
    <property type="term" value="C:cytoplasm"/>
    <property type="evidence" value="ECO:0007669"/>
    <property type="project" value="TreeGrafter"/>
</dbReference>
<evidence type="ECO:0008006" key="5">
    <source>
        <dbReference type="Google" id="ProtNLM"/>
    </source>
</evidence>
<dbReference type="eggNOG" id="KOG3061">
    <property type="taxonomic scope" value="Eukaryota"/>
</dbReference>
<protein>
    <recommendedName>
        <fullName evidence="5">Proteasome maturation protein</fullName>
    </recommendedName>
</protein>
<evidence type="ECO:0000313" key="3">
    <source>
        <dbReference type="EnsemblMetazoa" id="tetur04g06110.1"/>
    </source>
</evidence>
<evidence type="ECO:0000313" key="4">
    <source>
        <dbReference type="Proteomes" id="UP000015104"/>
    </source>
</evidence>